<dbReference type="AlphaFoldDB" id="A0A7S2I559"/>
<name>A0A7S2I559_9DINO</name>
<gene>
    <name evidence="2" type="ORF">AAND1436_LOCUS38727</name>
</gene>
<organism evidence="2">
    <name type="scientific">Alexandrium andersonii</name>
    <dbReference type="NCBI Taxonomy" id="327968"/>
    <lineage>
        <taxon>Eukaryota</taxon>
        <taxon>Sar</taxon>
        <taxon>Alveolata</taxon>
        <taxon>Dinophyceae</taxon>
        <taxon>Gonyaulacales</taxon>
        <taxon>Pyrocystaceae</taxon>
        <taxon>Alexandrium</taxon>
    </lineage>
</organism>
<evidence type="ECO:0000313" key="2">
    <source>
        <dbReference type="EMBL" id="CAD9508676.1"/>
    </source>
</evidence>
<feature type="signal peptide" evidence="1">
    <location>
        <begin position="1"/>
        <end position="17"/>
    </location>
</feature>
<sequence>MPRCLLILVGIFVAVFADTACNPALQVCDMEEIEEEMAAASKRGYAFIQAKSERQRAKARGAIKDSLATHNAIVQEQVERLAAKHGPGKVLHKRTMVQFSTEGDAEL</sequence>
<reference evidence="2" key="1">
    <citation type="submission" date="2021-01" db="EMBL/GenBank/DDBJ databases">
        <authorList>
            <person name="Corre E."/>
            <person name="Pelletier E."/>
            <person name="Niang G."/>
            <person name="Scheremetjew M."/>
            <person name="Finn R."/>
            <person name="Kale V."/>
            <person name="Holt S."/>
            <person name="Cochrane G."/>
            <person name="Meng A."/>
            <person name="Brown T."/>
            <person name="Cohen L."/>
        </authorList>
    </citation>
    <scope>NUCLEOTIDE SEQUENCE</scope>
    <source>
        <strain evidence="2">CCMP2222</strain>
    </source>
</reference>
<accession>A0A7S2I559</accession>
<feature type="chain" id="PRO_5030940916" evidence="1">
    <location>
        <begin position="18"/>
        <end position="107"/>
    </location>
</feature>
<keyword evidence="1" id="KW-0732">Signal</keyword>
<protein>
    <submittedName>
        <fullName evidence="2">Uncharacterized protein</fullName>
    </submittedName>
</protein>
<dbReference type="EMBL" id="HBGQ01081050">
    <property type="protein sequence ID" value="CAD9508676.1"/>
    <property type="molecule type" value="Transcribed_RNA"/>
</dbReference>
<evidence type="ECO:0000256" key="1">
    <source>
        <dbReference type="SAM" id="SignalP"/>
    </source>
</evidence>
<proteinExistence type="predicted"/>